<keyword evidence="1" id="KW-0175">Coiled coil</keyword>
<gene>
    <name evidence="3" type="ORF">AC578_4103</name>
</gene>
<feature type="region of interest" description="Disordered" evidence="2">
    <location>
        <begin position="239"/>
        <end position="501"/>
    </location>
</feature>
<dbReference type="OrthoDB" id="10615266at2759"/>
<feature type="compositionally biased region" description="Acidic residues" evidence="2">
    <location>
        <begin position="345"/>
        <end position="367"/>
    </location>
</feature>
<feature type="compositionally biased region" description="Acidic residues" evidence="2">
    <location>
        <begin position="268"/>
        <end position="277"/>
    </location>
</feature>
<feature type="compositionally biased region" description="Polar residues" evidence="2">
    <location>
        <begin position="330"/>
        <end position="340"/>
    </location>
</feature>
<feature type="compositionally biased region" description="Low complexity" evidence="2">
    <location>
        <begin position="7"/>
        <end position="17"/>
    </location>
</feature>
<feature type="compositionally biased region" description="Basic and acidic residues" evidence="2">
    <location>
        <begin position="278"/>
        <end position="311"/>
    </location>
</feature>
<proteinExistence type="predicted"/>
<protein>
    <submittedName>
        <fullName evidence="3">Uncharacterized protein</fullName>
    </submittedName>
</protein>
<evidence type="ECO:0000256" key="1">
    <source>
        <dbReference type="SAM" id="Coils"/>
    </source>
</evidence>
<feature type="compositionally biased region" description="Polar residues" evidence="2">
    <location>
        <begin position="253"/>
        <end position="267"/>
    </location>
</feature>
<comment type="caution">
    <text evidence="3">The sequence shown here is derived from an EMBL/GenBank/DDBJ whole genome shotgun (WGS) entry which is preliminary data.</text>
</comment>
<evidence type="ECO:0000313" key="3">
    <source>
        <dbReference type="EMBL" id="KXT01087.1"/>
    </source>
</evidence>
<feature type="compositionally biased region" description="Pro residues" evidence="2">
    <location>
        <begin position="440"/>
        <end position="451"/>
    </location>
</feature>
<dbReference type="AlphaFoldDB" id="A0A139HF77"/>
<feature type="compositionally biased region" description="Pro residues" evidence="2">
    <location>
        <begin position="417"/>
        <end position="430"/>
    </location>
</feature>
<feature type="region of interest" description="Disordered" evidence="2">
    <location>
        <begin position="1"/>
        <end position="32"/>
    </location>
</feature>
<name>A0A139HF77_9PEZI</name>
<evidence type="ECO:0000256" key="2">
    <source>
        <dbReference type="SAM" id="MobiDB-lite"/>
    </source>
</evidence>
<feature type="coiled-coil region" evidence="1">
    <location>
        <begin position="796"/>
        <end position="840"/>
    </location>
</feature>
<accession>A0A139HF77</accession>
<keyword evidence="4" id="KW-1185">Reference proteome</keyword>
<feature type="compositionally biased region" description="Basic and acidic residues" evidence="2">
    <location>
        <begin position="396"/>
        <end position="407"/>
    </location>
</feature>
<dbReference type="Proteomes" id="UP000070133">
    <property type="component" value="Unassembled WGS sequence"/>
</dbReference>
<evidence type="ECO:0000313" key="4">
    <source>
        <dbReference type="Proteomes" id="UP000070133"/>
    </source>
</evidence>
<reference evidence="3 4" key="1">
    <citation type="submission" date="2015-07" db="EMBL/GenBank/DDBJ databases">
        <title>Comparative genomics of the Sigatoka disease complex on banana suggests a link between parallel evolutionary changes in Pseudocercospora fijiensis and Pseudocercospora eumusae and increased virulence on the banana host.</title>
        <authorList>
            <person name="Chang T.-C."/>
            <person name="Salvucci A."/>
            <person name="Crous P.W."/>
            <person name="Stergiopoulos I."/>
        </authorList>
    </citation>
    <scope>NUCLEOTIDE SEQUENCE [LARGE SCALE GENOMIC DNA]</scope>
    <source>
        <strain evidence="3 4">CBS 114824</strain>
    </source>
</reference>
<sequence>MARIRQSPTSANTAARSTRTRKDVNGLPRRQLSRDVDAMTATVEATLGNQVDIGQRLQAILDGMHNVGVSLEMYRHLWQDYCCMEGRVSEIETHPRHEQVASELMKIFNCQYAQKSVTNKNMLGHVRALMSPKFVWHEDLPGLRYYAIFGADGLTRRFLFQLRALASMRQSMSDDSGGEKQLGRALTFAEAFSFMREARDRRRGNEGRGKGHVRGTSLESLWQPNDCATAIKMARDQLKMEESKWQTRRWTKSKASQKAPATSQSCTDNEDEEEETAREDAEAHDENHTSDGEGRPTSLERKTERERRDSALPECDTEQGRKGDDLPLPDQSSFMETDTQPVPADEAEQEEDNNNNDQAEAGDDGDDLSLMPDDGAPEGGIPAGETRFPVPGGTPRRHENEIERSDFDFAEESLPLLPLPIPPPPPPLADFPPSTTQQHPPFPFPIPPPTETQPKATPTDSAADSVTSTSETTMRSLKRPASEALASRPRAWQPRAPGSVSHFKTQHLEPNIHDQSGKQYVQLAQPFLAAFAPTYTIFDSVNMHAATAPAIDDSGRNDGTRAAFITVYDYDARAADYVILQPWPVDDEQPTHSASQSAVRWLCAEVQCNESAENSVVVHSSYSGLTESMCTRLRTALSDAVPHDRATQIRNIPFAAYRIQSFAALDDTGCQDPTDFVKCIATAVCLVTACEASQHLCAWAWIGAMSVIHSNSSRMTDFHNAIELPPMRRSESQDQNQDSHNSLDTVTAALALIRTEINCQRENDIALRQHEAQLELIRRCVDSTGYYTSPVDSKTINDCEKKMAMYKGNLESLTSDDEDYEETKQKYEKYEKRMTDAKRGAKITKALRDLELWANTSIGAAQKEEKLIRKHRNHMTSQITDLLQMLRIDDEKR</sequence>
<organism evidence="3 4">
    <name type="scientific">Pseudocercospora eumusae</name>
    <dbReference type="NCBI Taxonomy" id="321146"/>
    <lineage>
        <taxon>Eukaryota</taxon>
        <taxon>Fungi</taxon>
        <taxon>Dikarya</taxon>
        <taxon>Ascomycota</taxon>
        <taxon>Pezizomycotina</taxon>
        <taxon>Dothideomycetes</taxon>
        <taxon>Dothideomycetidae</taxon>
        <taxon>Mycosphaerellales</taxon>
        <taxon>Mycosphaerellaceae</taxon>
        <taxon>Pseudocercospora</taxon>
    </lineage>
</organism>
<feature type="compositionally biased region" description="Low complexity" evidence="2">
    <location>
        <begin position="452"/>
        <end position="473"/>
    </location>
</feature>
<dbReference type="EMBL" id="LFZN01000062">
    <property type="protein sequence ID" value="KXT01087.1"/>
    <property type="molecule type" value="Genomic_DNA"/>
</dbReference>